<dbReference type="Proteomes" id="UP000606922">
    <property type="component" value="Unassembled WGS sequence"/>
</dbReference>
<protein>
    <recommendedName>
        <fullName evidence="4">WxL domain-containing protein</fullName>
    </recommendedName>
</protein>
<organism evidence="2 3">
    <name type="scientific">Conyzicola nivalis</name>
    <dbReference type="NCBI Taxonomy" id="1477021"/>
    <lineage>
        <taxon>Bacteria</taxon>
        <taxon>Bacillati</taxon>
        <taxon>Actinomycetota</taxon>
        <taxon>Actinomycetes</taxon>
        <taxon>Micrococcales</taxon>
        <taxon>Microbacteriaceae</taxon>
        <taxon>Conyzicola</taxon>
    </lineage>
</organism>
<dbReference type="RefSeq" id="WP_188511707.1">
    <property type="nucleotide sequence ID" value="NZ_BMGB01000002.1"/>
</dbReference>
<dbReference type="AlphaFoldDB" id="A0A916SST4"/>
<gene>
    <name evidence="2" type="ORF">GCM10010979_31540</name>
</gene>
<accession>A0A916SST4</accession>
<comment type="caution">
    <text evidence="2">The sequence shown here is derived from an EMBL/GenBank/DDBJ whole genome shotgun (WGS) entry which is preliminary data.</text>
</comment>
<sequence length="342" mass="34415">MSFNKTKIALAVGVATALISGSAISSAYAVESNGSSVAIYAWNTDTETLITPGTVVAWDQSSFGTTNKTDIDARFIGSADATDVTTFIAPRGQESVVTAWVATSNGGFDPGTKNVLQPNLSPSGMSKGNFATIRANGGKYSIGFAFVKNNGLTIADAGVVYHYIDIAPGGDYTFEDPAETVPTAPAAGTADITLSATTVAAAEGALSLVVPAGTTATIGNPTLVNNQSTSTGTLGDITVKDERFQTHKGWTLTSTVADFVAAGSTIPASQLLVTPKVVGTPIAGVVAAPAGAATTAGRPFAEASDGATVGDTVLNADLKFVAPSTAAAGVYTSKMTLTLTSK</sequence>
<keyword evidence="1" id="KW-0732">Signal</keyword>
<proteinExistence type="predicted"/>
<dbReference type="EMBL" id="BMGB01000002">
    <property type="protein sequence ID" value="GGB14644.1"/>
    <property type="molecule type" value="Genomic_DNA"/>
</dbReference>
<evidence type="ECO:0008006" key="4">
    <source>
        <dbReference type="Google" id="ProtNLM"/>
    </source>
</evidence>
<feature type="signal peptide" evidence="1">
    <location>
        <begin position="1"/>
        <end position="29"/>
    </location>
</feature>
<evidence type="ECO:0000256" key="1">
    <source>
        <dbReference type="SAM" id="SignalP"/>
    </source>
</evidence>
<keyword evidence="3" id="KW-1185">Reference proteome</keyword>
<reference evidence="2" key="2">
    <citation type="submission" date="2020-09" db="EMBL/GenBank/DDBJ databases">
        <authorList>
            <person name="Sun Q."/>
            <person name="Zhou Y."/>
        </authorList>
    </citation>
    <scope>NUCLEOTIDE SEQUENCE</scope>
    <source>
        <strain evidence="2">CGMCC 1.12813</strain>
    </source>
</reference>
<evidence type="ECO:0000313" key="3">
    <source>
        <dbReference type="Proteomes" id="UP000606922"/>
    </source>
</evidence>
<evidence type="ECO:0000313" key="2">
    <source>
        <dbReference type="EMBL" id="GGB14644.1"/>
    </source>
</evidence>
<name>A0A916SST4_9MICO</name>
<feature type="chain" id="PRO_5037311550" description="WxL domain-containing protein" evidence="1">
    <location>
        <begin position="30"/>
        <end position="342"/>
    </location>
</feature>
<reference evidence="2" key="1">
    <citation type="journal article" date="2014" name="Int. J. Syst. Evol. Microbiol.">
        <title>Complete genome sequence of Corynebacterium casei LMG S-19264T (=DSM 44701T), isolated from a smear-ripened cheese.</title>
        <authorList>
            <consortium name="US DOE Joint Genome Institute (JGI-PGF)"/>
            <person name="Walter F."/>
            <person name="Albersmeier A."/>
            <person name="Kalinowski J."/>
            <person name="Ruckert C."/>
        </authorList>
    </citation>
    <scope>NUCLEOTIDE SEQUENCE</scope>
    <source>
        <strain evidence="2">CGMCC 1.12813</strain>
    </source>
</reference>